<dbReference type="PANTHER" id="PTHR34556">
    <property type="match status" value="1"/>
</dbReference>
<dbReference type="PANTHER" id="PTHR34556:SF2">
    <property type="entry name" value="PROTEIN TAB2 HOMOLOG, CHLOROPLASTIC"/>
    <property type="match status" value="1"/>
</dbReference>
<dbReference type="EMBL" id="JAMWBK010000003">
    <property type="protein sequence ID" value="KAJ8906324.1"/>
    <property type="molecule type" value="Genomic_DNA"/>
</dbReference>
<evidence type="ECO:0000313" key="4">
    <source>
        <dbReference type="Proteomes" id="UP001157974"/>
    </source>
</evidence>
<dbReference type="InterPro" id="IPR046760">
    <property type="entry name" value="Tab2-like_N"/>
</dbReference>
<accession>A0AAV8UW92</accession>
<dbReference type="Pfam" id="PF20429">
    <property type="entry name" value="Tab2-like_C"/>
    <property type="match status" value="1"/>
</dbReference>
<dbReference type="GO" id="GO:0003723">
    <property type="term" value="F:RNA binding"/>
    <property type="evidence" value="ECO:0007669"/>
    <property type="project" value="InterPro"/>
</dbReference>
<feature type="domain" description="RNA-binding protein Tab2/Atab2 C-terminal" evidence="2">
    <location>
        <begin position="188"/>
        <end position="331"/>
    </location>
</feature>
<sequence>MIGFVAGWFGHAAGAAESRNAQCRRVQSPIRALIRVRASADESGGKGSILPTALPVSTTWEIDFYSRPVIGADGKKLWELIITDKNGNFEHVESVPNSMVNSKELKRRVQAVIDDSPTKPKTLRFFRAQMQNMIKIALSSIEDVVILPSRRTYSLLEVIEDRETNVYPKMKGYRAISADPFSAMSSSEVRVGEKMPDSLRGEKFAFVTLELGQIRALKPEDVGFGEICPIPQSLPDDLTIPGICVYSGRAGGLAGWLSGSEIAAISALVKQREIFLECGLNTNFLFARISEGLRNEAKAYENQKVETEGLHFLAVQTTPEAEEVAGFWLLRTV</sequence>
<dbReference type="InterPro" id="IPR046761">
    <property type="entry name" value="Tab2-like_C"/>
</dbReference>
<organism evidence="3 4">
    <name type="scientific">Rhodosorus marinus</name>
    <dbReference type="NCBI Taxonomy" id="101924"/>
    <lineage>
        <taxon>Eukaryota</taxon>
        <taxon>Rhodophyta</taxon>
        <taxon>Stylonematophyceae</taxon>
        <taxon>Stylonematales</taxon>
        <taxon>Stylonemataceae</taxon>
        <taxon>Rhodosorus</taxon>
    </lineage>
</organism>
<comment type="caution">
    <text evidence="3">The sequence shown here is derived from an EMBL/GenBank/DDBJ whole genome shotgun (WGS) entry which is preliminary data.</text>
</comment>
<reference evidence="3 4" key="1">
    <citation type="journal article" date="2023" name="Nat. Commun.">
        <title>Origin of minicircular mitochondrial genomes in red algae.</title>
        <authorList>
            <person name="Lee Y."/>
            <person name="Cho C.H."/>
            <person name="Lee Y.M."/>
            <person name="Park S.I."/>
            <person name="Yang J.H."/>
            <person name="West J.A."/>
            <person name="Bhattacharya D."/>
            <person name="Yoon H.S."/>
        </authorList>
    </citation>
    <scope>NUCLEOTIDE SEQUENCE [LARGE SCALE GENOMIC DNA]</scope>
    <source>
        <strain evidence="3 4">CCMP1338</strain>
        <tissue evidence="3">Whole cell</tissue>
    </source>
</reference>
<evidence type="ECO:0000259" key="1">
    <source>
        <dbReference type="Pfam" id="PF06485"/>
    </source>
</evidence>
<name>A0AAV8UW92_9RHOD</name>
<feature type="domain" description="RNA-binding protein Tab2-like N-terminal" evidence="1">
    <location>
        <begin position="59"/>
        <end position="162"/>
    </location>
</feature>
<dbReference type="Proteomes" id="UP001157974">
    <property type="component" value="Unassembled WGS sequence"/>
</dbReference>
<gene>
    <name evidence="3" type="ORF">NDN08_002817</name>
</gene>
<evidence type="ECO:0000259" key="2">
    <source>
        <dbReference type="Pfam" id="PF20429"/>
    </source>
</evidence>
<dbReference type="Pfam" id="PF06485">
    <property type="entry name" value="Tab2-like_N"/>
    <property type="match status" value="1"/>
</dbReference>
<evidence type="ECO:0000313" key="3">
    <source>
        <dbReference type="EMBL" id="KAJ8906324.1"/>
    </source>
</evidence>
<dbReference type="AlphaFoldDB" id="A0AAV8UW92"/>
<proteinExistence type="predicted"/>
<protein>
    <submittedName>
        <fullName evidence="3">Uncharacterized protein</fullName>
    </submittedName>
</protein>
<dbReference type="InterPro" id="IPR009472">
    <property type="entry name" value="Tab2-like"/>
</dbReference>
<keyword evidence="4" id="KW-1185">Reference proteome</keyword>